<evidence type="ECO:0000313" key="2">
    <source>
        <dbReference type="EMBL" id="CAI9580715.1"/>
    </source>
</evidence>
<name>A0ABN9E746_9NEOB</name>
<feature type="non-terminal residue" evidence="2">
    <location>
        <position position="1"/>
    </location>
</feature>
<evidence type="ECO:0000256" key="1">
    <source>
        <dbReference type="SAM" id="Phobius"/>
    </source>
</evidence>
<keyword evidence="1" id="KW-0812">Transmembrane</keyword>
<evidence type="ECO:0000313" key="3">
    <source>
        <dbReference type="Proteomes" id="UP001162483"/>
    </source>
</evidence>
<dbReference type="EMBL" id="CATNWA010015210">
    <property type="protein sequence ID" value="CAI9580715.1"/>
    <property type="molecule type" value="Genomic_DNA"/>
</dbReference>
<sequence length="98" mass="11728">WEGGPHAVYLLWCWFLNPNSPFFFFTIAQKFTYHQLKEKVFLEFISLKETMFTLRLLKDTNFFVTSGKVTSKHVNYSEEKKKGWHLHLKISADIHFVL</sequence>
<gene>
    <name evidence="2" type="ORF">SPARVUS_LOCUS9337118</name>
</gene>
<organism evidence="2 3">
    <name type="scientific">Staurois parvus</name>
    <dbReference type="NCBI Taxonomy" id="386267"/>
    <lineage>
        <taxon>Eukaryota</taxon>
        <taxon>Metazoa</taxon>
        <taxon>Chordata</taxon>
        <taxon>Craniata</taxon>
        <taxon>Vertebrata</taxon>
        <taxon>Euteleostomi</taxon>
        <taxon>Amphibia</taxon>
        <taxon>Batrachia</taxon>
        <taxon>Anura</taxon>
        <taxon>Neobatrachia</taxon>
        <taxon>Ranoidea</taxon>
        <taxon>Ranidae</taxon>
        <taxon>Staurois</taxon>
    </lineage>
</organism>
<reference evidence="2" key="1">
    <citation type="submission" date="2023-05" db="EMBL/GenBank/DDBJ databases">
        <authorList>
            <person name="Stuckert A."/>
        </authorList>
    </citation>
    <scope>NUCLEOTIDE SEQUENCE</scope>
</reference>
<keyword evidence="3" id="KW-1185">Reference proteome</keyword>
<feature type="non-terminal residue" evidence="2">
    <location>
        <position position="98"/>
    </location>
</feature>
<feature type="transmembrane region" description="Helical" evidence="1">
    <location>
        <begin position="6"/>
        <end position="28"/>
    </location>
</feature>
<accession>A0ABN9E746</accession>
<dbReference type="Proteomes" id="UP001162483">
    <property type="component" value="Unassembled WGS sequence"/>
</dbReference>
<proteinExistence type="predicted"/>
<protein>
    <submittedName>
        <fullName evidence="2">Uncharacterized protein</fullName>
    </submittedName>
</protein>
<keyword evidence="1" id="KW-0472">Membrane</keyword>
<keyword evidence="1" id="KW-1133">Transmembrane helix</keyword>
<comment type="caution">
    <text evidence="2">The sequence shown here is derived from an EMBL/GenBank/DDBJ whole genome shotgun (WGS) entry which is preliminary data.</text>
</comment>